<evidence type="ECO:0000256" key="1">
    <source>
        <dbReference type="ARBA" id="ARBA00004370"/>
    </source>
</evidence>
<feature type="domain" description="Receptor ligand binding region" evidence="9">
    <location>
        <begin position="13"/>
        <end position="88"/>
    </location>
</feature>
<dbReference type="Proteomes" id="UP000007879">
    <property type="component" value="Unassembled WGS sequence"/>
</dbReference>
<dbReference type="GO" id="GO:0004965">
    <property type="term" value="F:G protein-coupled GABA receptor activity"/>
    <property type="evidence" value="ECO:0007669"/>
    <property type="project" value="InterPro"/>
</dbReference>
<dbReference type="SUPFAM" id="SSF53822">
    <property type="entry name" value="Periplasmic binding protein-like I"/>
    <property type="match status" value="1"/>
</dbReference>
<keyword evidence="8" id="KW-0807">Transducer</keyword>
<keyword evidence="5" id="KW-0472">Membrane</keyword>
<dbReference type="GeneID" id="109592707"/>
<keyword evidence="3" id="KW-1133">Transmembrane helix</keyword>
<evidence type="ECO:0000256" key="8">
    <source>
        <dbReference type="ARBA" id="ARBA00023224"/>
    </source>
</evidence>
<accession>A0AAN0K2T1</accession>
<dbReference type="KEGG" id="aqu:109592707"/>
<proteinExistence type="predicted"/>
<dbReference type="InterPro" id="IPR028082">
    <property type="entry name" value="Peripla_BP_I"/>
</dbReference>
<keyword evidence="7" id="KW-0325">Glycoprotein</keyword>
<dbReference type="RefSeq" id="XP_019863650.1">
    <property type="nucleotide sequence ID" value="XM_020008091.1"/>
</dbReference>
<keyword evidence="2" id="KW-0812">Transmembrane</keyword>
<evidence type="ECO:0000256" key="4">
    <source>
        <dbReference type="ARBA" id="ARBA00023040"/>
    </source>
</evidence>
<protein>
    <recommendedName>
        <fullName evidence="9">Receptor ligand binding region domain-containing protein</fullName>
    </recommendedName>
</protein>
<dbReference type="PANTHER" id="PTHR10519">
    <property type="entry name" value="GABA-B RECEPTOR"/>
    <property type="match status" value="1"/>
</dbReference>
<evidence type="ECO:0000256" key="2">
    <source>
        <dbReference type="ARBA" id="ARBA00022692"/>
    </source>
</evidence>
<comment type="subcellular location">
    <subcellularLocation>
        <location evidence="1">Membrane</location>
    </subcellularLocation>
</comment>
<evidence type="ECO:0000256" key="6">
    <source>
        <dbReference type="ARBA" id="ARBA00023170"/>
    </source>
</evidence>
<dbReference type="Pfam" id="PF01094">
    <property type="entry name" value="ANF_receptor"/>
    <property type="match status" value="1"/>
</dbReference>
<dbReference type="GO" id="GO:0007214">
    <property type="term" value="P:gamma-aminobutyric acid signaling pathway"/>
    <property type="evidence" value="ECO:0007669"/>
    <property type="project" value="TreeGrafter"/>
</dbReference>
<dbReference type="InterPro" id="IPR002455">
    <property type="entry name" value="GPCR3_GABA-B"/>
</dbReference>
<evidence type="ECO:0000256" key="5">
    <source>
        <dbReference type="ARBA" id="ARBA00023136"/>
    </source>
</evidence>
<evidence type="ECO:0000313" key="10">
    <source>
        <dbReference type="EnsemblMetazoa" id="XP_019863650.1"/>
    </source>
</evidence>
<evidence type="ECO:0000256" key="7">
    <source>
        <dbReference type="ARBA" id="ARBA00023180"/>
    </source>
</evidence>
<dbReference type="PANTHER" id="PTHR10519:SF78">
    <property type="entry name" value="G-PROTEIN COUPLED RECEPTORS FAMILY 3 PROFILE DOMAIN-CONTAINING PROTEIN"/>
    <property type="match status" value="1"/>
</dbReference>
<dbReference type="InterPro" id="IPR001828">
    <property type="entry name" value="ANF_lig-bd_rcpt"/>
</dbReference>
<dbReference type="EnsemblMetazoa" id="XM_020008091.1">
    <property type="protein sequence ID" value="XP_019863650.1"/>
    <property type="gene ID" value="LOC109592707"/>
</dbReference>
<dbReference type="AlphaFoldDB" id="A0AAN0K2T1"/>
<keyword evidence="11" id="KW-1185">Reference proteome</keyword>
<keyword evidence="4" id="KW-0297">G-protein coupled receptor</keyword>
<evidence type="ECO:0000259" key="9">
    <source>
        <dbReference type="Pfam" id="PF01094"/>
    </source>
</evidence>
<organism evidence="10 11">
    <name type="scientific">Amphimedon queenslandica</name>
    <name type="common">Sponge</name>
    <dbReference type="NCBI Taxonomy" id="400682"/>
    <lineage>
        <taxon>Eukaryota</taxon>
        <taxon>Metazoa</taxon>
        <taxon>Porifera</taxon>
        <taxon>Demospongiae</taxon>
        <taxon>Heteroscleromorpha</taxon>
        <taxon>Haplosclerida</taxon>
        <taxon>Niphatidae</taxon>
        <taxon>Amphimedon</taxon>
    </lineage>
</organism>
<reference evidence="11" key="1">
    <citation type="journal article" date="2010" name="Nature">
        <title>The Amphimedon queenslandica genome and the evolution of animal complexity.</title>
        <authorList>
            <person name="Srivastava M."/>
            <person name="Simakov O."/>
            <person name="Chapman J."/>
            <person name="Fahey B."/>
            <person name="Gauthier M.E."/>
            <person name="Mitros T."/>
            <person name="Richards G.S."/>
            <person name="Conaco C."/>
            <person name="Dacre M."/>
            <person name="Hellsten U."/>
            <person name="Larroux C."/>
            <person name="Putnam N.H."/>
            <person name="Stanke M."/>
            <person name="Adamska M."/>
            <person name="Darling A."/>
            <person name="Degnan S.M."/>
            <person name="Oakley T.H."/>
            <person name="Plachetzki D.C."/>
            <person name="Zhai Y."/>
            <person name="Adamski M."/>
            <person name="Calcino A."/>
            <person name="Cummins S.F."/>
            <person name="Goodstein D.M."/>
            <person name="Harris C."/>
            <person name="Jackson D.J."/>
            <person name="Leys S.P."/>
            <person name="Shu S."/>
            <person name="Woodcroft B.J."/>
            <person name="Vervoort M."/>
            <person name="Kosik K.S."/>
            <person name="Manning G."/>
            <person name="Degnan B.M."/>
            <person name="Rokhsar D.S."/>
        </authorList>
    </citation>
    <scope>NUCLEOTIDE SEQUENCE [LARGE SCALE GENOMIC DNA]</scope>
</reference>
<name>A0AAN0K2T1_AMPQE</name>
<evidence type="ECO:0000256" key="3">
    <source>
        <dbReference type="ARBA" id="ARBA00022989"/>
    </source>
</evidence>
<keyword evidence="6" id="KW-0675">Receptor</keyword>
<dbReference type="Gene3D" id="3.40.50.2300">
    <property type="match status" value="1"/>
</dbReference>
<dbReference type="GO" id="GO:0038039">
    <property type="term" value="C:G protein-coupled receptor heterodimeric complex"/>
    <property type="evidence" value="ECO:0007669"/>
    <property type="project" value="TreeGrafter"/>
</dbReference>
<sequence length="125" mass="13932">MKNNNSLATPFDSFSDSAEDILSAAKLGDFRIFIAIVESTKARGLLCEAYQAGLTTAKHVWILGGMTDPYWWKIDDNANGSTIHHHDCTDHQMKEAITSMLFVDIASKLPFNDVSMFVLYIMGKI</sequence>
<evidence type="ECO:0000313" key="11">
    <source>
        <dbReference type="Proteomes" id="UP000007879"/>
    </source>
</evidence>
<reference evidence="10" key="2">
    <citation type="submission" date="2024-06" db="UniProtKB">
        <authorList>
            <consortium name="EnsemblMetazoa"/>
        </authorList>
    </citation>
    <scope>IDENTIFICATION</scope>
</reference>